<feature type="compositionally biased region" description="Polar residues" evidence="19">
    <location>
        <begin position="185"/>
        <end position="201"/>
    </location>
</feature>
<dbReference type="InterPro" id="IPR013083">
    <property type="entry name" value="Znf_RING/FYVE/PHD"/>
</dbReference>
<reference evidence="22" key="2">
    <citation type="submission" date="2025-08" db="UniProtKB">
        <authorList>
            <consortium name="Ensembl"/>
        </authorList>
    </citation>
    <scope>IDENTIFICATION</scope>
</reference>
<dbReference type="Proteomes" id="UP000005226">
    <property type="component" value="Chromosome 11"/>
</dbReference>
<dbReference type="InterPro" id="IPR001841">
    <property type="entry name" value="Znf_RING"/>
</dbReference>
<dbReference type="AlphaFoldDB" id="A0A3B5K1B6"/>
<evidence type="ECO:0000256" key="1">
    <source>
        <dbReference type="ARBA" id="ARBA00000900"/>
    </source>
</evidence>
<feature type="domain" description="RING-type" evidence="21">
    <location>
        <begin position="225"/>
        <end position="267"/>
    </location>
</feature>
<dbReference type="GO" id="GO:0008270">
    <property type="term" value="F:zinc ion binding"/>
    <property type="evidence" value="ECO:0007669"/>
    <property type="project" value="UniProtKB-KW"/>
</dbReference>
<evidence type="ECO:0000256" key="9">
    <source>
        <dbReference type="ARBA" id="ARBA00022786"/>
    </source>
</evidence>
<dbReference type="GeneTree" id="ENSGT00390000016584"/>
<name>A0A3B5K1B6_TAKRU</name>
<evidence type="ECO:0000256" key="8">
    <source>
        <dbReference type="ARBA" id="ARBA00022771"/>
    </source>
</evidence>
<keyword evidence="11" id="KW-0862">Zinc</keyword>
<reference evidence="22 23" key="1">
    <citation type="journal article" date="2011" name="Genome Biol. Evol.">
        <title>Integration of the genetic map and genome assembly of fugu facilitates insights into distinct features of genome evolution in teleosts and mammals.</title>
        <authorList>
            <person name="Kai W."/>
            <person name="Kikuchi K."/>
            <person name="Tohari S."/>
            <person name="Chew A.K."/>
            <person name="Tay A."/>
            <person name="Fujiwara A."/>
            <person name="Hosoya S."/>
            <person name="Suetake H."/>
            <person name="Naruse K."/>
            <person name="Brenner S."/>
            <person name="Suzuki Y."/>
            <person name="Venkatesh B."/>
        </authorList>
    </citation>
    <scope>NUCLEOTIDE SEQUENCE [LARGE SCALE GENOMIC DNA]</scope>
</reference>
<feature type="transmembrane region" description="Helical" evidence="20">
    <location>
        <begin position="75"/>
        <end position="94"/>
    </location>
</feature>
<evidence type="ECO:0000256" key="14">
    <source>
        <dbReference type="ARBA" id="ARBA00057605"/>
    </source>
</evidence>
<dbReference type="GO" id="GO:0061630">
    <property type="term" value="F:ubiquitin protein ligase activity"/>
    <property type="evidence" value="ECO:0007669"/>
    <property type="project" value="UniProtKB-EC"/>
</dbReference>
<keyword evidence="8 18" id="KW-0863">Zinc-finger</keyword>
<feature type="transmembrane region" description="Helical" evidence="20">
    <location>
        <begin position="36"/>
        <end position="55"/>
    </location>
</feature>
<dbReference type="PROSITE" id="PS50089">
    <property type="entry name" value="ZF_RING_2"/>
    <property type="match status" value="1"/>
</dbReference>
<keyword evidence="6 20" id="KW-0812">Transmembrane</keyword>
<keyword evidence="5" id="KW-0808">Transferase</keyword>
<evidence type="ECO:0000256" key="16">
    <source>
        <dbReference type="ARBA" id="ARBA00067352"/>
    </source>
</evidence>
<dbReference type="SUPFAM" id="SSF57850">
    <property type="entry name" value="RING/U-box"/>
    <property type="match status" value="1"/>
</dbReference>
<dbReference type="CDD" id="cd16788">
    <property type="entry name" value="mRING-HC-C3HC5_RNF26"/>
    <property type="match status" value="1"/>
</dbReference>
<comment type="subunit">
    <text evidence="15">Interacts with INCA1. Interacts with TMEM43, ENDOD1, TMEM33 and TMED1 to form a complex capable of modulating innate immune signaling through the cGAS-STING pathway. Interacts with UBE2J1; this interaction is important for SQSTM1 ubiquitination.</text>
</comment>
<dbReference type="SMART" id="SM00184">
    <property type="entry name" value="RING"/>
    <property type="match status" value="1"/>
</dbReference>
<dbReference type="Gene3D" id="3.30.40.10">
    <property type="entry name" value="Zinc/RING finger domain, C3HC4 (zinc finger)"/>
    <property type="match status" value="1"/>
</dbReference>
<evidence type="ECO:0000313" key="22">
    <source>
        <dbReference type="Ensembl" id="ENSTRUP00000051291.2"/>
    </source>
</evidence>
<evidence type="ECO:0000256" key="7">
    <source>
        <dbReference type="ARBA" id="ARBA00022723"/>
    </source>
</evidence>
<dbReference type="GO" id="GO:0016567">
    <property type="term" value="P:protein ubiquitination"/>
    <property type="evidence" value="ECO:0007669"/>
    <property type="project" value="TreeGrafter"/>
</dbReference>
<evidence type="ECO:0000256" key="17">
    <source>
        <dbReference type="ARBA" id="ARBA00075536"/>
    </source>
</evidence>
<comment type="subcellular location">
    <subcellularLocation>
        <location evidence="2">Endoplasmic reticulum membrane</location>
        <topology evidence="2">Multi-pass membrane protein</topology>
    </subcellularLocation>
</comment>
<comment type="pathway">
    <text evidence="3">Protein modification; protein ubiquitination.</text>
</comment>
<dbReference type="InterPro" id="IPR040089">
    <property type="entry name" value="RNF26_mRING-HC-C3HC5"/>
</dbReference>
<accession>A0A3B5K1B6</accession>
<evidence type="ECO:0000313" key="23">
    <source>
        <dbReference type="Proteomes" id="UP000005226"/>
    </source>
</evidence>
<evidence type="ECO:0000256" key="20">
    <source>
        <dbReference type="SAM" id="Phobius"/>
    </source>
</evidence>
<dbReference type="PANTHER" id="PTHR22696">
    <property type="entry name" value="E3 UBIQUITIN-PROTEIN LIGASE RNF26"/>
    <property type="match status" value="1"/>
</dbReference>
<dbReference type="FunFam" id="3.30.40.10:FF:000387">
    <property type="entry name" value="RING finger protein 26"/>
    <property type="match status" value="1"/>
</dbReference>
<dbReference type="GO" id="GO:0005789">
    <property type="term" value="C:endoplasmic reticulum membrane"/>
    <property type="evidence" value="ECO:0007669"/>
    <property type="project" value="UniProtKB-SubCell"/>
</dbReference>
<protein>
    <recommendedName>
        <fullName evidence="16">E3 ubiquitin-protein ligase RNF26</fullName>
        <ecNumber evidence="4">2.3.2.27</ecNumber>
    </recommendedName>
    <alternativeName>
        <fullName evidence="17">RING finger protein 26</fullName>
    </alternativeName>
</protein>
<dbReference type="Ensembl" id="ENSTRUT00000039093.3">
    <property type="protein sequence ID" value="ENSTRUP00000051291.2"/>
    <property type="gene ID" value="ENSTRUG00000015247.3"/>
</dbReference>
<proteinExistence type="predicted"/>
<comment type="catalytic activity">
    <reaction evidence="1">
        <text>S-ubiquitinyl-[E2 ubiquitin-conjugating enzyme]-L-cysteine + [acceptor protein]-L-lysine = [E2 ubiquitin-conjugating enzyme]-L-cysteine + N(6)-ubiquitinyl-[acceptor protein]-L-lysine.</text>
        <dbReference type="EC" id="2.3.2.27"/>
    </reaction>
</comment>
<evidence type="ECO:0000256" key="2">
    <source>
        <dbReference type="ARBA" id="ARBA00004477"/>
    </source>
</evidence>
<evidence type="ECO:0000256" key="11">
    <source>
        <dbReference type="ARBA" id="ARBA00022833"/>
    </source>
</evidence>
<evidence type="ECO:0000256" key="4">
    <source>
        <dbReference type="ARBA" id="ARBA00012483"/>
    </source>
</evidence>
<dbReference type="GO" id="GO:0006511">
    <property type="term" value="P:ubiquitin-dependent protein catabolic process"/>
    <property type="evidence" value="ECO:0007669"/>
    <property type="project" value="TreeGrafter"/>
</dbReference>
<feature type="transmembrane region" description="Helical" evidence="20">
    <location>
        <begin position="6"/>
        <end position="29"/>
    </location>
</feature>
<dbReference type="Pfam" id="PF13920">
    <property type="entry name" value="zf-C3HC4_3"/>
    <property type="match status" value="1"/>
</dbReference>
<keyword evidence="13 20" id="KW-0472">Membrane</keyword>
<evidence type="ECO:0000256" key="5">
    <source>
        <dbReference type="ARBA" id="ARBA00022679"/>
    </source>
</evidence>
<evidence type="ECO:0000256" key="6">
    <source>
        <dbReference type="ARBA" id="ARBA00022692"/>
    </source>
</evidence>
<evidence type="ECO:0000256" key="19">
    <source>
        <dbReference type="SAM" id="MobiDB-lite"/>
    </source>
</evidence>
<evidence type="ECO:0000256" key="18">
    <source>
        <dbReference type="PROSITE-ProRule" id="PRU00175"/>
    </source>
</evidence>
<feature type="region of interest" description="Disordered" evidence="19">
    <location>
        <begin position="158"/>
        <end position="208"/>
    </location>
</feature>
<keyword evidence="23" id="KW-1185">Reference proteome</keyword>
<keyword evidence="7" id="KW-0479">Metal-binding</keyword>
<dbReference type="EC" id="2.3.2.27" evidence="4"/>
<organism evidence="22 23">
    <name type="scientific">Takifugu rubripes</name>
    <name type="common">Japanese pufferfish</name>
    <name type="synonym">Fugu rubripes</name>
    <dbReference type="NCBI Taxonomy" id="31033"/>
    <lineage>
        <taxon>Eukaryota</taxon>
        <taxon>Metazoa</taxon>
        <taxon>Chordata</taxon>
        <taxon>Craniata</taxon>
        <taxon>Vertebrata</taxon>
        <taxon>Euteleostomi</taxon>
        <taxon>Actinopterygii</taxon>
        <taxon>Neopterygii</taxon>
        <taxon>Teleostei</taxon>
        <taxon>Neoteleostei</taxon>
        <taxon>Acanthomorphata</taxon>
        <taxon>Eupercaria</taxon>
        <taxon>Tetraodontiformes</taxon>
        <taxon>Tetradontoidea</taxon>
        <taxon>Tetraodontidae</taxon>
        <taxon>Takifugu</taxon>
    </lineage>
</organism>
<feature type="compositionally biased region" description="Basic and acidic residues" evidence="19">
    <location>
        <begin position="158"/>
        <end position="181"/>
    </location>
</feature>
<keyword evidence="10" id="KW-0256">Endoplasmic reticulum</keyword>
<evidence type="ECO:0000256" key="10">
    <source>
        <dbReference type="ARBA" id="ARBA00022824"/>
    </source>
</evidence>
<evidence type="ECO:0000256" key="12">
    <source>
        <dbReference type="ARBA" id="ARBA00022989"/>
    </source>
</evidence>
<keyword evidence="9" id="KW-0833">Ubl conjugation pathway</keyword>
<evidence type="ECO:0000256" key="3">
    <source>
        <dbReference type="ARBA" id="ARBA00004906"/>
    </source>
</evidence>
<dbReference type="FunCoup" id="A0A3B5K1B6">
    <property type="interactions" value="1285"/>
</dbReference>
<gene>
    <name evidence="22" type="primary">rnf26</name>
</gene>
<dbReference type="PANTHER" id="PTHR22696:SF1">
    <property type="entry name" value="E3 UBIQUITIN-PROTEIN LIGASE RNF26"/>
    <property type="match status" value="1"/>
</dbReference>
<reference evidence="22" key="3">
    <citation type="submission" date="2025-09" db="UniProtKB">
        <authorList>
            <consortium name="Ensembl"/>
        </authorList>
    </citation>
    <scope>IDENTIFICATION</scope>
</reference>
<evidence type="ECO:0000256" key="13">
    <source>
        <dbReference type="ARBA" id="ARBA00023136"/>
    </source>
</evidence>
<evidence type="ECO:0000259" key="21">
    <source>
        <dbReference type="PROSITE" id="PS50089"/>
    </source>
</evidence>
<comment type="function">
    <text evidence="14">E3 ubiquitin-protein ligase that plays a key role in endosome organization by retaining vesicles in the perinuclear cloud. Acts as a platform for perinuclear positioning of the endosomal system by mediating ubiquitination of SQSTM1 through interaction with the ubiquitin conjugating enzyme UBE2J1. Ubiquitinated SQSTM1 attracts specific vesicle-associated adapters, forming a molecular bridge that restrains cognate vesicles in the perinuclear region and organizes the endosomal pathway for efficient cargo transport. Also acts as a regulator of type I interferon production in response to viral infection by mediating the formation of 'Lys-11'-linked polyubiquitin chains on TMEM173/STING, leading to stabilize TMEM173/STING. Also required to limit type I interferon response by promoting autophagic degradation of IRF3.</text>
</comment>
<sequence length="278" mass="31278">MGLLNLVISTVSRCLDAICLLLDLNFIIVHTVMRTVVGVITFIICLPNLFLTSLTELGNFLVFGVISLAESTSNVAQGTVTMLGSIVLVLEGLLESLKMMGYLTMHVLLRALQHLPRILHHLYLLEQRLWQHLSRLRTQLSSQLSLAWRAWYHQDHRAHGDGDPGDQRRDPPDGRAGEPAHLEVPSSSRVRPENEQLSTGLGSKPPVPAENLLTLLKEQEDRKKCVICQDSNKTVVLLPCRHLCLCRGCTNILLRQPLYQQNCPLCRHMILNTMDVYL</sequence>
<evidence type="ECO:0000256" key="15">
    <source>
        <dbReference type="ARBA" id="ARBA00063040"/>
    </source>
</evidence>
<keyword evidence="12 20" id="KW-1133">Transmembrane helix</keyword>
<dbReference type="InParanoid" id="A0A3B5K1B6"/>